<keyword evidence="2" id="KW-1185">Reference proteome</keyword>
<evidence type="ECO:0000313" key="2">
    <source>
        <dbReference type="Proteomes" id="UP001607302"/>
    </source>
</evidence>
<name>A0ABD1ZUN5_VESSQ</name>
<evidence type="ECO:0000313" key="1">
    <source>
        <dbReference type="EMBL" id="KAL2712059.1"/>
    </source>
</evidence>
<gene>
    <name evidence="1" type="ORF">V1478_018294</name>
</gene>
<dbReference type="EMBL" id="JAUDFV010000167">
    <property type="protein sequence ID" value="KAL2712059.1"/>
    <property type="molecule type" value="Genomic_DNA"/>
</dbReference>
<reference evidence="1 2" key="1">
    <citation type="journal article" date="2024" name="Ann. Entomol. Soc. Am.">
        <title>Genomic analyses of the southern and eastern yellowjacket wasps (Hymenoptera: Vespidae) reveal evolutionary signatures of social life.</title>
        <authorList>
            <person name="Catto M.A."/>
            <person name="Caine P.B."/>
            <person name="Orr S.E."/>
            <person name="Hunt B.G."/>
            <person name="Goodisman M.A.D."/>
        </authorList>
    </citation>
    <scope>NUCLEOTIDE SEQUENCE [LARGE SCALE GENOMIC DNA]</scope>
    <source>
        <strain evidence="1">233</strain>
        <tissue evidence="1">Head and thorax</tissue>
    </source>
</reference>
<dbReference type="Proteomes" id="UP001607302">
    <property type="component" value="Unassembled WGS sequence"/>
</dbReference>
<proteinExistence type="predicted"/>
<organism evidence="1 2">
    <name type="scientific">Vespula squamosa</name>
    <name type="common">Southern yellow jacket</name>
    <name type="synonym">Wasp</name>
    <dbReference type="NCBI Taxonomy" id="30214"/>
    <lineage>
        <taxon>Eukaryota</taxon>
        <taxon>Metazoa</taxon>
        <taxon>Ecdysozoa</taxon>
        <taxon>Arthropoda</taxon>
        <taxon>Hexapoda</taxon>
        <taxon>Insecta</taxon>
        <taxon>Pterygota</taxon>
        <taxon>Neoptera</taxon>
        <taxon>Endopterygota</taxon>
        <taxon>Hymenoptera</taxon>
        <taxon>Apocrita</taxon>
        <taxon>Aculeata</taxon>
        <taxon>Vespoidea</taxon>
        <taxon>Vespidae</taxon>
        <taxon>Vespinae</taxon>
        <taxon>Vespula</taxon>
    </lineage>
</organism>
<accession>A0ABD1ZUN5</accession>
<comment type="caution">
    <text evidence="1">The sequence shown here is derived from an EMBL/GenBank/DDBJ whole genome shotgun (WGS) entry which is preliminary data.</text>
</comment>
<sequence>MNRVRKREAVAAPRSMMVEPMMPIARDRLPPSVMEPMRPFPSRLLPSNVYRLDPLFFSRSGSMFQCEKL</sequence>
<dbReference type="AlphaFoldDB" id="A0ABD1ZUN5"/>
<protein>
    <submittedName>
        <fullName evidence="1">Uncharacterized protein</fullName>
    </submittedName>
</protein>